<keyword evidence="1" id="KW-0963">Cytoplasm</keyword>
<feature type="compositionally biased region" description="Basic and acidic residues" evidence="3">
    <location>
        <begin position="280"/>
        <end position="298"/>
    </location>
</feature>
<dbReference type="GO" id="GO:0002143">
    <property type="term" value="P:tRNA wobble position uridine thiolation"/>
    <property type="evidence" value="ECO:0007669"/>
    <property type="project" value="TreeGrafter"/>
</dbReference>
<evidence type="ECO:0000256" key="2">
    <source>
        <dbReference type="ARBA" id="ARBA00022694"/>
    </source>
</evidence>
<dbReference type="InterPro" id="IPR014729">
    <property type="entry name" value="Rossmann-like_a/b/a_fold"/>
</dbReference>
<dbReference type="AlphaFoldDB" id="A0AAJ5YRH4"/>
<feature type="region of interest" description="Disordered" evidence="3">
    <location>
        <begin position="263"/>
        <end position="302"/>
    </location>
</feature>
<dbReference type="Pfam" id="PF10288">
    <property type="entry name" value="CTU2"/>
    <property type="match status" value="1"/>
</dbReference>
<protein>
    <recommendedName>
        <fullName evidence="6">Cytoplasmic tRNA 2-thiolation protein 2</fullName>
    </recommendedName>
</protein>
<keyword evidence="5" id="KW-1185">Reference proteome</keyword>
<dbReference type="GO" id="GO:0000049">
    <property type="term" value="F:tRNA binding"/>
    <property type="evidence" value="ECO:0007669"/>
    <property type="project" value="InterPro"/>
</dbReference>
<evidence type="ECO:0000256" key="3">
    <source>
        <dbReference type="SAM" id="MobiDB-lite"/>
    </source>
</evidence>
<dbReference type="PANTHER" id="PTHR20882:SF14">
    <property type="entry name" value="CYTOPLASMIC TRNA 2-THIOLATION PROTEIN 2"/>
    <property type="match status" value="1"/>
</dbReference>
<evidence type="ECO:0008006" key="6">
    <source>
        <dbReference type="Google" id="ProtNLM"/>
    </source>
</evidence>
<dbReference type="Gene3D" id="3.40.50.620">
    <property type="entry name" value="HUPs"/>
    <property type="match status" value="1"/>
</dbReference>
<feature type="compositionally biased region" description="Polar residues" evidence="3">
    <location>
        <begin position="263"/>
        <end position="279"/>
    </location>
</feature>
<dbReference type="GO" id="GO:0016783">
    <property type="term" value="F:sulfurtransferase activity"/>
    <property type="evidence" value="ECO:0007669"/>
    <property type="project" value="TreeGrafter"/>
</dbReference>
<dbReference type="EMBL" id="CP119943">
    <property type="protein sequence ID" value="WFC97880.1"/>
    <property type="molecule type" value="Genomic_DNA"/>
</dbReference>
<dbReference type="GO" id="GO:0005829">
    <property type="term" value="C:cytosol"/>
    <property type="evidence" value="ECO:0007669"/>
    <property type="project" value="TreeGrafter"/>
</dbReference>
<dbReference type="Proteomes" id="UP001219567">
    <property type="component" value="Chromosome 1"/>
</dbReference>
<evidence type="ECO:0000313" key="4">
    <source>
        <dbReference type="EMBL" id="WFC97880.1"/>
    </source>
</evidence>
<name>A0AAJ5YRH4_9BASI</name>
<keyword evidence="2" id="KW-0819">tRNA processing</keyword>
<organism evidence="4 5">
    <name type="scientific">Malassezia yamatoensis</name>
    <dbReference type="NCBI Taxonomy" id="253288"/>
    <lineage>
        <taxon>Eukaryota</taxon>
        <taxon>Fungi</taxon>
        <taxon>Dikarya</taxon>
        <taxon>Basidiomycota</taxon>
        <taxon>Ustilaginomycotina</taxon>
        <taxon>Malasseziomycetes</taxon>
        <taxon>Malasseziales</taxon>
        <taxon>Malasseziaceae</taxon>
        <taxon>Malassezia</taxon>
    </lineage>
</organism>
<proteinExistence type="predicted"/>
<accession>A0AAJ5YRH4</accession>
<feature type="region of interest" description="Disordered" evidence="3">
    <location>
        <begin position="406"/>
        <end position="450"/>
    </location>
</feature>
<dbReference type="InterPro" id="IPR019407">
    <property type="entry name" value="CTU2"/>
</dbReference>
<evidence type="ECO:0000256" key="1">
    <source>
        <dbReference type="ARBA" id="ARBA00022490"/>
    </source>
</evidence>
<evidence type="ECO:0000313" key="5">
    <source>
        <dbReference type="Proteomes" id="UP001219567"/>
    </source>
</evidence>
<gene>
    <name evidence="4" type="ORF">MYAM1_000601</name>
</gene>
<reference evidence="4 5" key="1">
    <citation type="submission" date="2023-03" db="EMBL/GenBank/DDBJ databases">
        <title>Mating type loci evolution in Malassezia.</title>
        <authorList>
            <person name="Coelho M.A."/>
        </authorList>
    </citation>
    <scope>NUCLEOTIDE SEQUENCE [LARGE SCALE GENOMIC DNA]</scope>
    <source>
        <strain evidence="4 5">CBS 9725</strain>
    </source>
</reference>
<sequence length="462" mass="50558">MFQSRNQPYVPARAPEFSRIDALFVDDGQMPIEEARERVAKLAPNATFVPLRLDSVFDAGSISCILEQRGGPRWLNDDRPASDDPASALLALLQVIKPENTPRTAIPSAQSRVEDIRKMFMHRVLRRAAEDRGCAALLYGHSAARTAALLLEGISQGAGHKLPMESASSLWWSDSRELLIVHPLRSHLPEELQFYEASHGLGTVHQRSTTSSYETQADKSSIGRLTQSLIDSLQHGVSSTVSTVAGTGSKLVYRPDRLWQTHSDTTKTAQGSAVSLHSTLSDKENKQDEADPTKDSHPFPRIGAKGEGLVRAAENIQHYEPGAEPNACPLCSYPAQRGASNWRQARSVTSLHPGSATPPTTQGIDLRTKLCYSCIQVLDTPEFPAQTQEHGEVHAPLPRYVADALQPRSKKGPRPKQYLPEIPYDAPQQKDTVPHVSGGRSSHASMPVSREAMHASVASYLL</sequence>
<dbReference type="PANTHER" id="PTHR20882">
    <property type="entry name" value="CYTOPLASMIC TRNA 2-THIOLATION PROTEIN 2"/>
    <property type="match status" value="1"/>
</dbReference>